<keyword evidence="2" id="KW-1185">Reference proteome</keyword>
<protein>
    <submittedName>
        <fullName evidence="1">Uncharacterized protein</fullName>
    </submittedName>
</protein>
<proteinExistence type="predicted"/>
<reference evidence="1 2" key="1">
    <citation type="journal article" date="2020" name="Phytopathology">
        <title>Genome Sequence Resources of Colletotrichum truncatum, C. plurivorum, C. musicola, and C. sojae: Four Species Pathogenic to Soybean (Glycine max).</title>
        <authorList>
            <person name="Rogerio F."/>
            <person name="Boufleur T.R."/>
            <person name="Ciampi-Guillardi M."/>
            <person name="Sukno S.A."/>
            <person name="Thon M.R."/>
            <person name="Massola Junior N.S."/>
            <person name="Baroncelli R."/>
        </authorList>
    </citation>
    <scope>NUCLEOTIDE SEQUENCE [LARGE SCALE GENOMIC DNA]</scope>
    <source>
        <strain evidence="1 2">CMES1059</strain>
    </source>
</reference>
<gene>
    <name evidence="1" type="ORF">CTRU02_215569</name>
</gene>
<comment type="caution">
    <text evidence="1">The sequence shown here is derived from an EMBL/GenBank/DDBJ whole genome shotgun (WGS) entry which is preliminary data.</text>
</comment>
<evidence type="ECO:0000313" key="1">
    <source>
        <dbReference type="EMBL" id="KAL0929403.1"/>
    </source>
</evidence>
<organism evidence="1 2">
    <name type="scientific">Colletotrichum truncatum</name>
    <name type="common">Anthracnose fungus</name>
    <name type="synonym">Colletotrichum capsici</name>
    <dbReference type="NCBI Taxonomy" id="5467"/>
    <lineage>
        <taxon>Eukaryota</taxon>
        <taxon>Fungi</taxon>
        <taxon>Dikarya</taxon>
        <taxon>Ascomycota</taxon>
        <taxon>Pezizomycotina</taxon>
        <taxon>Sordariomycetes</taxon>
        <taxon>Hypocreomycetidae</taxon>
        <taxon>Glomerellales</taxon>
        <taxon>Glomerellaceae</taxon>
        <taxon>Colletotrichum</taxon>
        <taxon>Colletotrichum truncatum species complex</taxon>
    </lineage>
</organism>
<sequence length="46" mass="5186">MGPQSRASREEMGCGGRPLGARQPPEEGSRRSRTTTEHCSWPWESR</sequence>
<evidence type="ECO:0000313" key="2">
    <source>
        <dbReference type="Proteomes" id="UP000805649"/>
    </source>
</evidence>
<dbReference type="Proteomes" id="UP000805649">
    <property type="component" value="Unassembled WGS sequence"/>
</dbReference>
<dbReference type="EMBL" id="VUJX02000017">
    <property type="protein sequence ID" value="KAL0929403.1"/>
    <property type="molecule type" value="Genomic_DNA"/>
</dbReference>
<name>A0ACC3YC26_COLTU</name>
<accession>A0ACC3YC26</accession>